<dbReference type="InterPro" id="IPR004360">
    <property type="entry name" value="Glyas_Fos-R_dOase_dom"/>
</dbReference>
<comment type="caution">
    <text evidence="1">The sequence shown here is derived from an EMBL/GenBank/DDBJ whole genome shotgun (WGS) entry which is preliminary data.</text>
</comment>
<dbReference type="Gene3D" id="3.10.180.10">
    <property type="entry name" value="2,3-Dihydroxybiphenyl 1,2-Dioxygenase, domain 1"/>
    <property type="match status" value="1"/>
</dbReference>
<protein>
    <submittedName>
        <fullName evidence="1">VOC family protein</fullName>
    </submittedName>
</protein>
<reference evidence="1" key="1">
    <citation type="submission" date="2014-11" db="EMBL/GenBank/DDBJ databases">
        <authorList>
            <person name="Malar M.C."/>
            <person name="Sen D."/>
            <person name="Tripathy S."/>
        </authorList>
    </citation>
    <scope>NUCLEOTIDE SEQUENCE</scope>
    <source>
        <strain evidence="1">BDU141951</strain>
    </source>
</reference>
<evidence type="ECO:0000313" key="1">
    <source>
        <dbReference type="EMBL" id="NEV68524.1"/>
    </source>
</evidence>
<dbReference type="InterPro" id="IPR037523">
    <property type="entry name" value="VOC_core"/>
</dbReference>
<dbReference type="EMBL" id="JTHE02000003">
    <property type="protein sequence ID" value="NEV68524.1"/>
    <property type="molecule type" value="Genomic_DNA"/>
</dbReference>
<dbReference type="PROSITE" id="PS51819">
    <property type="entry name" value="VOC"/>
    <property type="match status" value="1"/>
</dbReference>
<dbReference type="Pfam" id="PF00903">
    <property type="entry name" value="Glyoxalase"/>
    <property type="match status" value="1"/>
</dbReference>
<reference evidence="1" key="3">
    <citation type="submission" date="2020-02" db="EMBL/GenBank/DDBJ databases">
        <authorList>
            <person name="Sarangi A.N."/>
            <person name="Ghosh S."/>
            <person name="Mukherjee M."/>
            <person name="Tripathy S."/>
        </authorList>
    </citation>
    <scope>NUCLEOTIDE SEQUENCE</scope>
    <source>
        <strain evidence="1">BDU141951</strain>
    </source>
</reference>
<proteinExistence type="predicted"/>
<reference evidence="1" key="2">
    <citation type="journal article" date="2015" name="Genome Announc.">
        <title>Draft Genome Sequence of Filamentous Marine Cyanobacterium Lyngbya confervoides Strain BDU141951.</title>
        <authorList>
            <person name="Chandrababunaidu M.M."/>
            <person name="Sen D."/>
            <person name="Tripathy S."/>
        </authorList>
    </citation>
    <scope>NUCLEOTIDE SEQUENCE</scope>
    <source>
        <strain evidence="1">BDU141951</strain>
    </source>
</reference>
<dbReference type="AlphaFoldDB" id="A0A0C1UR97"/>
<accession>A0A0C1UR97</accession>
<dbReference type="SUPFAM" id="SSF54593">
    <property type="entry name" value="Glyoxalase/Bleomycin resistance protein/Dihydroxybiphenyl dioxygenase"/>
    <property type="match status" value="1"/>
</dbReference>
<sequence>MTMAITQGLHHLGLTVSNIDQTRDFFVNVLAFKQVGAKPDYPAYFVSDGTTLLTLWQAKDPESAVPFNRHTNIGLHHFALKVDGAATLTALHEKLQAIADVTIEFAPEPLGNGPTQHMMLIIPGGIRMELTAPAQ</sequence>
<organism evidence="1">
    <name type="scientific">Lyngbya confervoides BDU141951</name>
    <dbReference type="NCBI Taxonomy" id="1574623"/>
    <lineage>
        <taxon>Bacteria</taxon>
        <taxon>Bacillati</taxon>
        <taxon>Cyanobacteriota</taxon>
        <taxon>Cyanophyceae</taxon>
        <taxon>Oscillatoriophycideae</taxon>
        <taxon>Oscillatoriales</taxon>
        <taxon>Microcoleaceae</taxon>
        <taxon>Lyngbya</taxon>
    </lineage>
</organism>
<name>A0A0C1UR97_9CYAN</name>
<dbReference type="InterPro" id="IPR029068">
    <property type="entry name" value="Glyas_Bleomycin-R_OHBP_Dase"/>
</dbReference>
<gene>
    <name evidence="1" type="ORF">QQ91_015535</name>
</gene>